<dbReference type="CDD" id="cd04171">
    <property type="entry name" value="SelB"/>
    <property type="match status" value="1"/>
</dbReference>
<keyword evidence="6" id="KW-0342">GTP-binding</keyword>
<dbReference type="SUPFAM" id="SSF50447">
    <property type="entry name" value="Translation proteins"/>
    <property type="match status" value="1"/>
</dbReference>
<keyword evidence="4" id="KW-0547">Nucleotide-binding</keyword>
<evidence type="ECO:0000256" key="2">
    <source>
        <dbReference type="ARBA" id="ARBA00015953"/>
    </source>
</evidence>
<dbReference type="GO" id="GO:0005829">
    <property type="term" value="C:cytosol"/>
    <property type="evidence" value="ECO:0007669"/>
    <property type="project" value="TreeGrafter"/>
</dbReference>
<dbReference type="GO" id="GO:0003723">
    <property type="term" value="F:RNA binding"/>
    <property type="evidence" value="ECO:0007669"/>
    <property type="project" value="InterPro"/>
</dbReference>
<dbReference type="PROSITE" id="PS51722">
    <property type="entry name" value="G_TR_2"/>
    <property type="match status" value="1"/>
</dbReference>
<comment type="function">
    <text evidence="7">Translation factor necessary for the incorporation of selenocysteine into proteins. It probably replaces EF-Tu for the insertion of selenocysteine directed by the UGA codon. SelB binds GTP and GDP.</text>
</comment>
<dbReference type="PANTHER" id="PTHR43721">
    <property type="entry name" value="ELONGATION FACTOR TU-RELATED"/>
    <property type="match status" value="1"/>
</dbReference>
<evidence type="ECO:0000313" key="11">
    <source>
        <dbReference type="Proteomes" id="UP000315344"/>
    </source>
</evidence>
<dbReference type="Pfam" id="PF21214">
    <property type="entry name" value="WHD_2nd_SelB_bact"/>
    <property type="match status" value="1"/>
</dbReference>
<dbReference type="InterPro" id="IPR015190">
    <property type="entry name" value="Elong_fac_SelB-wing-hlx_typ-2"/>
</dbReference>
<dbReference type="GO" id="GO:0003746">
    <property type="term" value="F:translation elongation factor activity"/>
    <property type="evidence" value="ECO:0007669"/>
    <property type="project" value="UniProtKB-KW"/>
</dbReference>
<dbReference type="InterPro" id="IPR048931">
    <property type="entry name" value="WHD_2nd_SelB_bact"/>
</dbReference>
<evidence type="ECO:0000256" key="5">
    <source>
        <dbReference type="ARBA" id="ARBA00022917"/>
    </source>
</evidence>
<evidence type="ECO:0000256" key="3">
    <source>
        <dbReference type="ARBA" id="ARBA00022490"/>
    </source>
</evidence>
<name>A0A533I3Q9_PARDE</name>
<dbReference type="Pfam" id="PF09107">
    <property type="entry name" value="WHD_3rd_SelB"/>
    <property type="match status" value="1"/>
</dbReference>
<evidence type="ECO:0000256" key="7">
    <source>
        <dbReference type="ARBA" id="ARBA00025526"/>
    </source>
</evidence>
<dbReference type="GO" id="GO:0003924">
    <property type="term" value="F:GTPase activity"/>
    <property type="evidence" value="ECO:0007669"/>
    <property type="project" value="InterPro"/>
</dbReference>
<dbReference type="PANTHER" id="PTHR43721:SF22">
    <property type="entry name" value="ELONGATION FACTOR TU, MITOCHONDRIAL"/>
    <property type="match status" value="1"/>
</dbReference>
<dbReference type="EMBL" id="VAFL01000008">
    <property type="protein sequence ID" value="TKW66226.1"/>
    <property type="molecule type" value="Genomic_DNA"/>
</dbReference>
<dbReference type="GO" id="GO:0005525">
    <property type="term" value="F:GTP binding"/>
    <property type="evidence" value="ECO:0007669"/>
    <property type="project" value="UniProtKB-KW"/>
</dbReference>
<dbReference type="SUPFAM" id="SSF52540">
    <property type="entry name" value="P-loop containing nucleoside triphosphate hydrolases"/>
    <property type="match status" value="1"/>
</dbReference>
<proteinExistence type="predicted"/>
<dbReference type="InterPro" id="IPR009001">
    <property type="entry name" value="Transl_elong_EF1A/Init_IF2_C"/>
</dbReference>
<dbReference type="InterPro" id="IPR009000">
    <property type="entry name" value="Transl_B-barrel_sf"/>
</dbReference>
<organism evidence="10 11">
    <name type="scientific">Paracoccus denitrificans</name>
    <dbReference type="NCBI Taxonomy" id="266"/>
    <lineage>
        <taxon>Bacteria</taxon>
        <taxon>Pseudomonadati</taxon>
        <taxon>Pseudomonadota</taxon>
        <taxon>Alphaproteobacteria</taxon>
        <taxon>Rhodobacterales</taxon>
        <taxon>Paracoccaceae</taxon>
        <taxon>Paracoccus</taxon>
    </lineage>
</organism>
<dbReference type="InterPro" id="IPR036388">
    <property type="entry name" value="WH-like_DNA-bd_sf"/>
</dbReference>
<evidence type="ECO:0000256" key="1">
    <source>
        <dbReference type="ARBA" id="ARBA00004496"/>
    </source>
</evidence>
<dbReference type="NCBIfam" id="TIGR00475">
    <property type="entry name" value="selB"/>
    <property type="match status" value="1"/>
</dbReference>
<dbReference type="Gene3D" id="1.10.10.10">
    <property type="entry name" value="Winged helix-like DNA-binding domain superfamily/Winged helix DNA-binding domain"/>
    <property type="match status" value="3"/>
</dbReference>
<dbReference type="InterPro" id="IPR027417">
    <property type="entry name" value="P-loop_NTPase"/>
</dbReference>
<dbReference type="GO" id="GO:0001514">
    <property type="term" value="P:selenocysteine incorporation"/>
    <property type="evidence" value="ECO:0007669"/>
    <property type="project" value="InterPro"/>
</dbReference>
<keyword evidence="5" id="KW-0648">Protein biosynthesis</keyword>
<dbReference type="Pfam" id="PF09106">
    <property type="entry name" value="WHD_2nd_SelB"/>
    <property type="match status" value="1"/>
</dbReference>
<dbReference type="Gene3D" id="3.40.50.300">
    <property type="entry name" value="P-loop containing nucleotide triphosphate hydrolases"/>
    <property type="match status" value="1"/>
</dbReference>
<dbReference type="SUPFAM" id="SSF50465">
    <property type="entry name" value="EF-Tu/eEF-1alpha/eIF2-gamma C-terminal domain"/>
    <property type="match status" value="1"/>
</dbReference>
<evidence type="ECO:0000313" key="10">
    <source>
        <dbReference type="EMBL" id="TKW66226.1"/>
    </source>
</evidence>
<reference evidence="10 11" key="1">
    <citation type="journal article" date="2017" name="Nat. Commun.">
        <title>In situ click chemistry generation of cyclooxygenase-2 inhibitors.</title>
        <authorList>
            <person name="Bhardwaj A."/>
            <person name="Kaur J."/>
            <person name="Wuest M."/>
            <person name="Wuest F."/>
        </authorList>
    </citation>
    <scope>NUCLEOTIDE SEQUENCE [LARGE SCALE GENOMIC DNA]</scope>
    <source>
        <strain evidence="10">S2_012_000_R3_94</strain>
    </source>
</reference>
<dbReference type="InterPro" id="IPR015191">
    <property type="entry name" value="SelB_WHD4"/>
</dbReference>
<comment type="subcellular location">
    <subcellularLocation>
        <location evidence="1">Cytoplasm</location>
    </subcellularLocation>
</comment>
<dbReference type="GO" id="GO:0004020">
    <property type="term" value="F:adenylylsulfate kinase activity"/>
    <property type="evidence" value="ECO:0007669"/>
    <property type="project" value="UniProtKB-EC"/>
</dbReference>
<comment type="caution">
    <text evidence="10">The sequence shown here is derived from an EMBL/GenBank/DDBJ whole genome shotgun (WGS) entry which is preliminary data.</text>
</comment>
<protein>
    <recommendedName>
        <fullName evidence="2">Selenocysteine-specific elongation factor</fullName>
    </recommendedName>
    <alternativeName>
        <fullName evidence="8">SelB translation factor</fullName>
    </alternativeName>
</protein>
<dbReference type="InterPro" id="IPR004161">
    <property type="entry name" value="EFTu-like_2"/>
</dbReference>
<dbReference type="InterPro" id="IPR050055">
    <property type="entry name" value="EF-Tu_GTPase"/>
</dbReference>
<dbReference type="Proteomes" id="UP000315344">
    <property type="component" value="Unassembled WGS sequence"/>
</dbReference>
<dbReference type="Gene3D" id="2.40.30.10">
    <property type="entry name" value="Translation factors"/>
    <property type="match status" value="1"/>
</dbReference>
<sequence>MIVGTAGHIDHGKTALVRALTGTDTDRLAQEKARGITIELGFAYADMGDGSMTGFVDMPGHERLIHTMISGAGGIDVGLIAIAADDGIMPQTREHLQILGLLGIKRAIVAITKSDLADTGRLNVLHNDITAELTDGPLAGAQIIPVSAQTGQGIAALRDALASAAAGLDARTGEGAFRMVIDRVFMLDGVGTVVTGTVLSGQVRAGDQLLVSPSGLPCRVRSLREHNQPAGIANAGARVALNLAGVSRDDIHRGDMAVDPWLHAPTARVDVLLDWVDATPFATNTRARLHSGATHAAARLVDLGAGPDGGHLVQAVLDRPLALGWGDRFILRDPSAARTVGGGLVLDLHPPANRRATPERRAVLQAQRLTDPGTALAALLQVAPFHVNLDGFLRARSLGSAEGVTGAAVVLGQSPRIAIQPDRLAVLISELQTTLAAFHDVNPDIQGMGREALRLSLVPRLPKQAFTFLLQAQAEVGTVALEGGFVRLPHHAPKMSSEDEALYARVAPELGGTARYRPPRVRDLAASLGYDEREIRRMMRLAARLGRVDQIARDHFFLRSTTSEMADMARDLSAAADDGWFSAPAFRDRMDNGRKVAIQILDFFDRQGLTLRRGDMRRINPHRADLY</sequence>
<evidence type="ECO:0000256" key="4">
    <source>
        <dbReference type="ARBA" id="ARBA00022741"/>
    </source>
</evidence>
<gene>
    <name evidence="10" type="primary">selB</name>
    <name evidence="10" type="ORF">DI616_12175</name>
</gene>
<dbReference type="InterPro" id="IPR057335">
    <property type="entry name" value="Beta-barrel_SelB"/>
</dbReference>
<keyword evidence="3" id="KW-0963">Cytoplasm</keyword>
<dbReference type="Pfam" id="PF03144">
    <property type="entry name" value="GTP_EFTU_D2"/>
    <property type="match status" value="1"/>
</dbReference>
<feature type="domain" description="Tr-type G" evidence="9">
    <location>
        <begin position="1"/>
        <end position="169"/>
    </location>
</feature>
<dbReference type="AlphaFoldDB" id="A0A533I3Q9"/>
<keyword evidence="10" id="KW-0251">Elongation factor</keyword>
<dbReference type="SUPFAM" id="SSF46785">
    <property type="entry name" value="Winged helix' DNA-binding domain"/>
    <property type="match status" value="3"/>
</dbReference>
<dbReference type="Pfam" id="PF00009">
    <property type="entry name" value="GTP_EFTU"/>
    <property type="match status" value="1"/>
</dbReference>
<dbReference type="InterPro" id="IPR004535">
    <property type="entry name" value="Transl_elong_SelB"/>
</dbReference>
<dbReference type="InterPro" id="IPR000795">
    <property type="entry name" value="T_Tr_GTP-bd_dom"/>
</dbReference>
<evidence type="ECO:0000256" key="8">
    <source>
        <dbReference type="ARBA" id="ARBA00031615"/>
    </source>
</evidence>
<evidence type="ECO:0000259" key="9">
    <source>
        <dbReference type="PROSITE" id="PS51722"/>
    </source>
</evidence>
<dbReference type="Pfam" id="PF25461">
    <property type="entry name" value="Beta-barrel_SelB"/>
    <property type="match status" value="1"/>
</dbReference>
<evidence type="ECO:0000256" key="6">
    <source>
        <dbReference type="ARBA" id="ARBA00023134"/>
    </source>
</evidence>
<accession>A0A533I3Q9</accession>
<dbReference type="InterPro" id="IPR036390">
    <property type="entry name" value="WH_DNA-bd_sf"/>
</dbReference>